<dbReference type="HOGENOM" id="CLU_053941_0_0_3"/>
<dbReference type="AlphaFoldDB" id="B8HV45"/>
<name>B8HV45_CYAP4</name>
<keyword evidence="2" id="KW-0489">Methyltransferase</keyword>
<dbReference type="SUPFAM" id="SSF53335">
    <property type="entry name" value="S-adenosyl-L-methionine-dependent methyltransferases"/>
    <property type="match status" value="1"/>
</dbReference>
<dbReference type="PANTHER" id="PTHR42912:SF68">
    <property type="entry name" value="METHYLTRANSFERASE TYPE 11 DOMAIN-CONTAINING PROTEIN"/>
    <property type="match status" value="1"/>
</dbReference>
<reference evidence="2" key="1">
    <citation type="submission" date="2009-01" db="EMBL/GenBank/DDBJ databases">
        <title>Complete sequence of chromosome Cyanothece sp. PCC 7425.</title>
        <authorList>
            <consortium name="US DOE Joint Genome Institute"/>
            <person name="Lucas S."/>
            <person name="Copeland A."/>
            <person name="Lapidus A."/>
            <person name="Glavina del Rio T."/>
            <person name="Dalin E."/>
            <person name="Tice H."/>
            <person name="Bruce D."/>
            <person name="Goodwin L."/>
            <person name="Pitluck S."/>
            <person name="Sims D."/>
            <person name="Meineke L."/>
            <person name="Brettin T."/>
            <person name="Detter J.C."/>
            <person name="Han C."/>
            <person name="Larimer F."/>
            <person name="Land M."/>
            <person name="Hauser L."/>
            <person name="Kyrpides N."/>
            <person name="Ovchinnikova G."/>
            <person name="Liberton M."/>
            <person name="Stoeckel J."/>
            <person name="Banerjee A."/>
            <person name="Singh A."/>
            <person name="Page L."/>
            <person name="Sato H."/>
            <person name="Zhao L."/>
            <person name="Sherman L."/>
            <person name="Pakrasi H."/>
            <person name="Richardson P."/>
        </authorList>
    </citation>
    <scope>NUCLEOTIDE SEQUENCE</scope>
    <source>
        <strain evidence="2">PCC 7425</strain>
    </source>
</reference>
<dbReference type="Pfam" id="PF13649">
    <property type="entry name" value="Methyltransf_25"/>
    <property type="match status" value="1"/>
</dbReference>
<keyword evidence="2" id="KW-0808">Transferase</keyword>
<dbReference type="eggNOG" id="COG2226">
    <property type="taxonomic scope" value="Bacteria"/>
</dbReference>
<protein>
    <submittedName>
        <fullName evidence="2">Methyltransferase type 11</fullName>
    </submittedName>
</protein>
<gene>
    <name evidence="2" type="ordered locus">Cyan7425_0705</name>
</gene>
<accession>B8HV45</accession>
<dbReference type="CDD" id="cd02440">
    <property type="entry name" value="AdoMet_MTases"/>
    <property type="match status" value="1"/>
</dbReference>
<dbReference type="GO" id="GO:0032259">
    <property type="term" value="P:methylation"/>
    <property type="evidence" value="ECO:0007669"/>
    <property type="project" value="UniProtKB-KW"/>
</dbReference>
<evidence type="ECO:0000259" key="1">
    <source>
        <dbReference type="Pfam" id="PF13649"/>
    </source>
</evidence>
<organism evidence="2">
    <name type="scientific">Cyanothece sp. (strain PCC 7425 / ATCC 29141)</name>
    <dbReference type="NCBI Taxonomy" id="395961"/>
    <lineage>
        <taxon>Bacteria</taxon>
        <taxon>Bacillati</taxon>
        <taxon>Cyanobacteriota</taxon>
        <taxon>Cyanophyceae</taxon>
        <taxon>Gomontiellales</taxon>
        <taxon>Cyanothecaceae</taxon>
        <taxon>Cyanothece</taxon>
    </lineage>
</organism>
<dbReference type="InterPro" id="IPR050508">
    <property type="entry name" value="Methyltransf_Superfamily"/>
</dbReference>
<dbReference type="InterPro" id="IPR029063">
    <property type="entry name" value="SAM-dependent_MTases_sf"/>
</dbReference>
<dbReference type="GO" id="GO:0008168">
    <property type="term" value="F:methyltransferase activity"/>
    <property type="evidence" value="ECO:0007669"/>
    <property type="project" value="UniProtKB-KW"/>
</dbReference>
<dbReference type="InterPro" id="IPR041698">
    <property type="entry name" value="Methyltransf_25"/>
</dbReference>
<feature type="domain" description="Methyltransferase" evidence="1">
    <location>
        <begin position="136"/>
        <end position="232"/>
    </location>
</feature>
<dbReference type="Gene3D" id="3.40.50.150">
    <property type="entry name" value="Vaccinia Virus protein VP39"/>
    <property type="match status" value="1"/>
</dbReference>
<dbReference type="STRING" id="395961.Cyan7425_0705"/>
<proteinExistence type="predicted"/>
<dbReference type="KEGG" id="cyn:Cyan7425_0705"/>
<sequence>MKATVDFRSRLVSGLLAIKPLATVAKHQARKMIIQRAEAIGVPWTEQVAALQTHDWESELAQVQNPELVYPSYYLNSFHAYERGNLCWQAALEVEVAAQAVHARLWPEPTINGDQRLRQSYHDQFQQFIQTTPHQVLDLGCGVGMSTFALHALYPQAEITGVDLSPYFLAVAHYQSRERQLPIRWVHAAAEATGLPESSFDLVSLCLVCHELPQQATWEILQEAHRLLRPEGYLTIMDMNPRSPIYAQMPTYVLTLQKSTEPFLDEYFTFDLEAAIQQAGFQSINVASNSPRHRALVAQR</sequence>
<evidence type="ECO:0000313" key="2">
    <source>
        <dbReference type="EMBL" id="ACL43092.1"/>
    </source>
</evidence>
<dbReference type="PANTHER" id="PTHR42912">
    <property type="entry name" value="METHYLTRANSFERASE"/>
    <property type="match status" value="1"/>
</dbReference>
<dbReference type="EMBL" id="CP001344">
    <property type="protein sequence ID" value="ACL43092.1"/>
    <property type="molecule type" value="Genomic_DNA"/>
</dbReference>